<organism evidence="10 11">
    <name type="scientific">Exidia glandulosa HHB12029</name>
    <dbReference type="NCBI Taxonomy" id="1314781"/>
    <lineage>
        <taxon>Eukaryota</taxon>
        <taxon>Fungi</taxon>
        <taxon>Dikarya</taxon>
        <taxon>Basidiomycota</taxon>
        <taxon>Agaricomycotina</taxon>
        <taxon>Agaricomycetes</taxon>
        <taxon>Auriculariales</taxon>
        <taxon>Exidiaceae</taxon>
        <taxon>Exidia</taxon>
    </lineage>
</organism>
<evidence type="ECO:0000313" key="11">
    <source>
        <dbReference type="Proteomes" id="UP000077266"/>
    </source>
</evidence>
<keyword evidence="11" id="KW-1185">Reference proteome</keyword>
<accession>A0A165PBT8</accession>
<dbReference type="GO" id="GO:0051301">
    <property type="term" value="P:cell division"/>
    <property type="evidence" value="ECO:0007669"/>
    <property type="project" value="UniProtKB-KW"/>
</dbReference>
<dbReference type="STRING" id="1314781.A0A165PBT8"/>
<dbReference type="GO" id="GO:0051315">
    <property type="term" value="P:attachment of mitotic spindle microtubules to kinetochore"/>
    <property type="evidence" value="ECO:0007669"/>
    <property type="project" value="TreeGrafter"/>
</dbReference>
<dbReference type="FunCoup" id="A0A165PBT8">
    <property type="interactions" value="537"/>
</dbReference>
<dbReference type="GO" id="GO:0072686">
    <property type="term" value="C:mitotic spindle"/>
    <property type="evidence" value="ECO:0007669"/>
    <property type="project" value="TreeGrafter"/>
</dbReference>
<protein>
    <recommendedName>
        <fullName evidence="3">Spindle assembly checkpoint component MAD1</fullName>
    </recommendedName>
</protein>
<keyword evidence="7" id="KW-0131">Cell cycle</keyword>
<evidence type="ECO:0000256" key="2">
    <source>
        <dbReference type="ARBA" id="ARBA00008029"/>
    </source>
</evidence>
<reference evidence="10 11" key="1">
    <citation type="journal article" date="2016" name="Mol. Biol. Evol.">
        <title>Comparative Genomics of Early-Diverging Mushroom-Forming Fungi Provides Insights into the Origins of Lignocellulose Decay Capabilities.</title>
        <authorList>
            <person name="Nagy L.G."/>
            <person name="Riley R."/>
            <person name="Tritt A."/>
            <person name="Adam C."/>
            <person name="Daum C."/>
            <person name="Floudas D."/>
            <person name="Sun H."/>
            <person name="Yadav J.S."/>
            <person name="Pangilinan J."/>
            <person name="Larsson K.H."/>
            <person name="Matsuura K."/>
            <person name="Barry K."/>
            <person name="Labutti K."/>
            <person name="Kuo R."/>
            <person name="Ohm R.A."/>
            <person name="Bhattacharya S.S."/>
            <person name="Shirouzu T."/>
            <person name="Yoshinaga Y."/>
            <person name="Martin F.M."/>
            <person name="Grigoriev I.V."/>
            <person name="Hibbett D.S."/>
        </authorList>
    </citation>
    <scope>NUCLEOTIDE SEQUENCE [LARGE SCALE GENOMIC DNA]</scope>
    <source>
        <strain evidence="10 11">HHB12029</strain>
    </source>
</reference>
<feature type="region of interest" description="Disordered" evidence="9">
    <location>
        <begin position="1"/>
        <end position="27"/>
    </location>
</feature>
<dbReference type="GO" id="GO:0007094">
    <property type="term" value="P:mitotic spindle assembly checkpoint signaling"/>
    <property type="evidence" value="ECO:0007669"/>
    <property type="project" value="InterPro"/>
</dbReference>
<feature type="coiled-coil region" evidence="8">
    <location>
        <begin position="304"/>
        <end position="359"/>
    </location>
</feature>
<dbReference type="GO" id="GO:0000776">
    <property type="term" value="C:kinetochore"/>
    <property type="evidence" value="ECO:0007669"/>
    <property type="project" value="TreeGrafter"/>
</dbReference>
<dbReference type="Proteomes" id="UP000077266">
    <property type="component" value="Unassembled WGS sequence"/>
</dbReference>
<dbReference type="GO" id="GO:0005635">
    <property type="term" value="C:nuclear envelope"/>
    <property type="evidence" value="ECO:0007669"/>
    <property type="project" value="TreeGrafter"/>
</dbReference>
<dbReference type="OrthoDB" id="331602at2759"/>
<dbReference type="SUPFAM" id="SSF75704">
    <property type="entry name" value="Mitotic arrest deficient-like 1, Mad1"/>
    <property type="match status" value="1"/>
</dbReference>
<evidence type="ECO:0000256" key="4">
    <source>
        <dbReference type="ARBA" id="ARBA00022618"/>
    </source>
</evidence>
<evidence type="ECO:0000313" key="10">
    <source>
        <dbReference type="EMBL" id="KZW01952.1"/>
    </source>
</evidence>
<dbReference type="Gene3D" id="6.10.250.90">
    <property type="match status" value="1"/>
</dbReference>
<feature type="region of interest" description="Disordered" evidence="9">
    <location>
        <begin position="424"/>
        <end position="446"/>
    </location>
</feature>
<feature type="coiled-coil region" evidence="8">
    <location>
        <begin position="500"/>
        <end position="571"/>
    </location>
</feature>
<keyword evidence="5" id="KW-0498">Mitosis</keyword>
<dbReference type="Pfam" id="PF05557">
    <property type="entry name" value="MAD"/>
    <property type="match status" value="1"/>
</dbReference>
<evidence type="ECO:0000256" key="1">
    <source>
        <dbReference type="ARBA" id="ARBA00004123"/>
    </source>
</evidence>
<evidence type="ECO:0000256" key="5">
    <source>
        <dbReference type="ARBA" id="ARBA00022776"/>
    </source>
</evidence>
<feature type="coiled-coil region" evidence="8">
    <location>
        <begin position="448"/>
        <end position="475"/>
    </location>
</feature>
<keyword evidence="8" id="KW-0175">Coiled coil</keyword>
<keyword evidence="4" id="KW-0132">Cell division</keyword>
<dbReference type="PANTHER" id="PTHR23168">
    <property type="entry name" value="MITOTIC SPINDLE ASSEMBLY CHECKPOINT PROTEIN MAD1 MITOTIC ARREST DEFICIENT-LIKE PROTEIN 1"/>
    <property type="match status" value="1"/>
</dbReference>
<feature type="coiled-coil region" evidence="8">
    <location>
        <begin position="385"/>
        <end position="419"/>
    </location>
</feature>
<dbReference type="InParanoid" id="A0A165PBT8"/>
<comment type="similarity">
    <text evidence="2">Belongs to the MAD1 family.</text>
</comment>
<evidence type="ECO:0000256" key="6">
    <source>
        <dbReference type="ARBA" id="ARBA00023242"/>
    </source>
</evidence>
<proteinExistence type="inferred from homology"/>
<keyword evidence="6" id="KW-0539">Nucleus</keyword>
<dbReference type="AlphaFoldDB" id="A0A165PBT8"/>
<feature type="region of interest" description="Disordered" evidence="9">
    <location>
        <begin position="76"/>
        <end position="102"/>
    </location>
</feature>
<feature type="coiled-coil region" evidence="8">
    <location>
        <begin position="155"/>
        <end position="278"/>
    </location>
</feature>
<evidence type="ECO:0000256" key="3">
    <source>
        <dbReference type="ARBA" id="ARBA00022019"/>
    </source>
</evidence>
<gene>
    <name evidence="10" type="ORF">EXIGLDRAFT_736697</name>
</gene>
<evidence type="ECO:0000256" key="9">
    <source>
        <dbReference type="SAM" id="MobiDB-lite"/>
    </source>
</evidence>
<dbReference type="Gene3D" id="3.30.457.60">
    <property type="match status" value="1"/>
</dbReference>
<dbReference type="InterPro" id="IPR008672">
    <property type="entry name" value="Mad1"/>
</dbReference>
<dbReference type="PANTHER" id="PTHR23168:SF0">
    <property type="entry name" value="MITOTIC SPINDLE ASSEMBLY CHECKPOINT PROTEIN MAD1"/>
    <property type="match status" value="1"/>
</dbReference>
<comment type="subcellular location">
    <subcellularLocation>
        <location evidence="1">Nucleus</location>
    </subcellularLocation>
</comment>
<evidence type="ECO:0000256" key="7">
    <source>
        <dbReference type="ARBA" id="ARBA00023306"/>
    </source>
</evidence>
<evidence type="ECO:0000256" key="8">
    <source>
        <dbReference type="SAM" id="Coils"/>
    </source>
</evidence>
<dbReference type="EMBL" id="KV425890">
    <property type="protein sequence ID" value="KZW01952.1"/>
    <property type="molecule type" value="Genomic_DNA"/>
</dbReference>
<sequence>MSKRTAARAQLDQDPARSAARRQEKVQAFARDMSTAALEKRLMSAEDANRKLEETLREKDAVIDRLESDRRWLADREKEERETKDTERAQWRKDKASLEEQVREHRSAAEVAQQELEEERDVHIALSRKYSNLVAKYESQMSLAARKTELLDEQLRAATATAEEKSAAVNRLQSQVDDLLAKHTEEARRAQEENNWTLIREELHRQATHVKKIEVERDRALSELRVLRSRADAADVLREEKHSLEKKLRTAEQYRDQVARLQAEVDAAHKERADWAKQRSATPTKVVSELTELRLQYASLLEAQGALKVEIRQKEAEIDDLQATAKETTHLVASLQAKIDELNDNATKRERRVALAEREVSFLNAMLVTFDAEEAGKETTPDEAAETQKKRIEHLESVLQGYKTELQDLEQQIRVLRQALATKPTAAPSSADVKPVVSPSDDETRQALSDAQQVVRRQETKIDELEQTLFELRGTIAQGNHVPPKVRVLGMRGSPLQEWEELQQANLDRLKAENTALLKRLAELQARSSNSDGSRGDLLPRESFERLEKENEQLQEERAQKIKRFDRLKEVYTAKSHEFKDAVSMLLGFKLTFFPNGQCKATSIYDTSAKFTFGPSPDDKKALVLLDSGKVPGLDMENIVYNYLITRGSIPCFLAAITLECQDQYSNAQRTGYT</sequence>
<name>A0A165PBT8_EXIGL</name>